<reference evidence="5 6" key="1">
    <citation type="submission" date="2024-03" db="EMBL/GenBank/DDBJ databases">
        <title>A high-quality draft genome sequence of Diaporthe vaccinii, a causative agent of upright dieback and viscid rot disease in cranberry plants.</title>
        <authorList>
            <person name="Sarrasin M."/>
            <person name="Lang B.F."/>
            <person name="Burger G."/>
        </authorList>
    </citation>
    <scope>NUCLEOTIDE SEQUENCE [LARGE SCALE GENOMIC DNA]</scope>
    <source>
        <strain evidence="5 6">IS7</strain>
    </source>
</reference>
<dbReference type="Gene3D" id="4.10.240.10">
    <property type="entry name" value="Zn(2)-C6 fungal-type DNA-binding domain"/>
    <property type="match status" value="1"/>
</dbReference>
<dbReference type="Pfam" id="PF04082">
    <property type="entry name" value="Fungal_trans"/>
    <property type="match status" value="1"/>
</dbReference>
<dbReference type="InterPro" id="IPR007219">
    <property type="entry name" value="XnlR_reg_dom"/>
</dbReference>
<dbReference type="SMART" id="SM00066">
    <property type="entry name" value="GAL4"/>
    <property type="match status" value="1"/>
</dbReference>
<dbReference type="PANTHER" id="PTHR47431:SF2">
    <property type="entry name" value="ZN(II)2CYS6 TRANSCRIPTION FACTOR (EUROFUNG)"/>
    <property type="match status" value="1"/>
</dbReference>
<feature type="region of interest" description="Disordered" evidence="3">
    <location>
        <begin position="1"/>
        <end position="33"/>
    </location>
</feature>
<evidence type="ECO:0000256" key="3">
    <source>
        <dbReference type="SAM" id="MobiDB-lite"/>
    </source>
</evidence>
<evidence type="ECO:0000259" key="4">
    <source>
        <dbReference type="PROSITE" id="PS50048"/>
    </source>
</evidence>
<gene>
    <name evidence="5" type="ORF">FJTKL_00813</name>
</gene>
<organism evidence="5 6">
    <name type="scientific">Diaporthe vaccinii</name>
    <dbReference type="NCBI Taxonomy" id="105482"/>
    <lineage>
        <taxon>Eukaryota</taxon>
        <taxon>Fungi</taxon>
        <taxon>Dikarya</taxon>
        <taxon>Ascomycota</taxon>
        <taxon>Pezizomycotina</taxon>
        <taxon>Sordariomycetes</taxon>
        <taxon>Sordariomycetidae</taxon>
        <taxon>Diaporthales</taxon>
        <taxon>Diaporthaceae</taxon>
        <taxon>Diaporthe</taxon>
        <taxon>Diaporthe eres species complex</taxon>
    </lineage>
</organism>
<keyword evidence="1" id="KW-0479">Metal-binding</keyword>
<name>A0ABR4E244_9PEZI</name>
<accession>A0ABR4E244</accession>
<dbReference type="Proteomes" id="UP001600888">
    <property type="component" value="Unassembled WGS sequence"/>
</dbReference>
<feature type="compositionally biased region" description="Basic and acidic residues" evidence="3">
    <location>
        <begin position="17"/>
        <end position="31"/>
    </location>
</feature>
<dbReference type="Pfam" id="PF00172">
    <property type="entry name" value="Zn_clus"/>
    <property type="match status" value="1"/>
</dbReference>
<dbReference type="InterPro" id="IPR001138">
    <property type="entry name" value="Zn2Cys6_DnaBD"/>
</dbReference>
<dbReference type="InterPro" id="IPR036864">
    <property type="entry name" value="Zn2-C6_fun-type_DNA-bd_sf"/>
</dbReference>
<comment type="caution">
    <text evidence="5">The sequence shown here is derived from an EMBL/GenBank/DDBJ whole genome shotgun (WGS) entry which is preliminary data.</text>
</comment>
<dbReference type="SUPFAM" id="SSF57701">
    <property type="entry name" value="Zn2/Cys6 DNA-binding domain"/>
    <property type="match status" value="1"/>
</dbReference>
<dbReference type="PROSITE" id="PS00463">
    <property type="entry name" value="ZN2_CY6_FUNGAL_1"/>
    <property type="match status" value="1"/>
</dbReference>
<evidence type="ECO:0000313" key="6">
    <source>
        <dbReference type="Proteomes" id="UP001600888"/>
    </source>
</evidence>
<evidence type="ECO:0000256" key="2">
    <source>
        <dbReference type="ARBA" id="ARBA00023242"/>
    </source>
</evidence>
<evidence type="ECO:0000256" key="1">
    <source>
        <dbReference type="ARBA" id="ARBA00022723"/>
    </source>
</evidence>
<keyword evidence="6" id="KW-1185">Reference proteome</keyword>
<proteinExistence type="predicted"/>
<dbReference type="PROSITE" id="PS50048">
    <property type="entry name" value="ZN2_CY6_FUNGAL_2"/>
    <property type="match status" value="1"/>
</dbReference>
<protein>
    <recommendedName>
        <fullName evidence="4">Zn(2)-C6 fungal-type domain-containing protein</fullName>
    </recommendedName>
</protein>
<feature type="region of interest" description="Disordered" evidence="3">
    <location>
        <begin position="570"/>
        <end position="590"/>
    </location>
</feature>
<keyword evidence="2" id="KW-0539">Nucleus</keyword>
<sequence>MSLSDGAPLPRPQADPSSKDRNHDNKPDHTRPAPVACLECRDRHLKCDGVRPVCGRCAASNAGCHFTPSRRGRKRAIRHVKGGPQRAASLSMSNGDPVDPSNITALDLDSVPYQTHSLRSNPVIAVGSESTYTDPADTHRRVVPNGSTAVPVPASPGSLESLTDDGRLVNLFYVNFHLAHPILLPRRMYGDSMYAPCLRAVVEAIGSHFSSAIPEHYRITLWARAADQIEAAGPDSVDLVQACLLMAITQFARDDVQTGAKTLSQAISAAVRLGMHKRDFAITYGKSCAIMQESLRRTWHELFITDSYAAALQRKLTLETTTIQADVLLPSDEDAYEQATIPPCPHSWADFEDQIFADTDTVFSSFSYRIKAAHILGQVLSITGPQGVHRDEVQLVDNALASWSLHLPPSKAETEIINTYGGFDIIMFQAHVMISYATMLLHFPRGSLRSPTLNAPNLPDGQGIKAFCPCNRENVHSVKAVEASKHLTMLAALRSPASIHSPFYVYPLALGALVQLAVCTTHLRGSDTCLRQHRARVILILGLLKSLSQHWPTAGTVHRALRRTASAVLNSPGGDDDHHMGHAAGSSEEQHEADALAAAASVWLDGIDFFDLQEVSGLDPNALCL</sequence>
<dbReference type="CDD" id="cd00067">
    <property type="entry name" value="GAL4"/>
    <property type="match status" value="1"/>
</dbReference>
<dbReference type="CDD" id="cd12148">
    <property type="entry name" value="fungal_TF_MHR"/>
    <property type="match status" value="1"/>
</dbReference>
<feature type="domain" description="Zn(2)-C6 fungal-type" evidence="4">
    <location>
        <begin position="36"/>
        <end position="66"/>
    </location>
</feature>
<dbReference type="PANTHER" id="PTHR47431">
    <property type="entry name" value="ZN(II)2CYS6 TRANSCRIPTION FACTOR (EUROFUNG)-RELATED"/>
    <property type="match status" value="1"/>
</dbReference>
<dbReference type="EMBL" id="JBAWTH010000112">
    <property type="protein sequence ID" value="KAL2276498.1"/>
    <property type="molecule type" value="Genomic_DNA"/>
</dbReference>
<evidence type="ECO:0000313" key="5">
    <source>
        <dbReference type="EMBL" id="KAL2276498.1"/>
    </source>
</evidence>